<gene>
    <name evidence="8" type="primary">ssuA</name>
    <name evidence="8" type="ORF">CLCY_13c00030</name>
</gene>
<accession>A0A0J8DDR7</accession>
<proteinExistence type="inferred from homology"/>
<dbReference type="CDD" id="cd01008">
    <property type="entry name" value="PBP2_NrtA_SsuA_CpmA_like"/>
    <property type="match status" value="1"/>
</dbReference>
<evidence type="ECO:0000313" key="9">
    <source>
        <dbReference type="Proteomes" id="UP000036756"/>
    </source>
</evidence>
<dbReference type="EMBL" id="LFVU01000011">
    <property type="protein sequence ID" value="KMT22368.1"/>
    <property type="molecule type" value="Genomic_DNA"/>
</dbReference>
<dbReference type="FunFam" id="3.40.190.10:FF:000050">
    <property type="entry name" value="Sulfonate ABC transporter substrate-binding protein"/>
    <property type="match status" value="1"/>
</dbReference>
<dbReference type="InterPro" id="IPR015168">
    <property type="entry name" value="SsuA/THI5"/>
</dbReference>
<name>A0A0J8DDR7_CLOCY</name>
<dbReference type="InterPro" id="IPR010067">
    <property type="entry name" value="ABC_SsuA_sub-bd"/>
</dbReference>
<dbReference type="PATRIC" id="fig|1121307.3.peg.257"/>
<sequence>MKFKSFMILIMVAVLTLVILASCESKETFKEGKAPRVIRIGGIKGSGEVAIAKNKQLFEKEFQKEGVQIQYTYFDHGPAMIESFISGKIDIGTLGDQPIITAIGKGLNAKIIANQDSGYDFQGLLVPKDSPIKSIYDLKGKKIATTIGTVNHHLLSLYLEKAGIKQSEIQLINVKFADCLNAIETNNVDATVVSEPQLSLAQSKGVGKVIETGRGYKKVVGVIAASDDFTKEYPDITARILKVYDKARNLYLNGDEEAIKIAAAESLLPKDIILKLSKNSKKGLAITDDNIKEFKSTYNFLRKSKVLQKDVDIEKFYDRSFLIKAGLK</sequence>
<dbReference type="InterPro" id="IPR001638">
    <property type="entry name" value="Solute-binding_3/MltF_N"/>
</dbReference>
<organism evidence="8 9">
    <name type="scientific">Clostridium cylindrosporum DSM 605</name>
    <dbReference type="NCBI Taxonomy" id="1121307"/>
    <lineage>
        <taxon>Bacteria</taxon>
        <taxon>Bacillati</taxon>
        <taxon>Bacillota</taxon>
        <taxon>Clostridia</taxon>
        <taxon>Eubacteriales</taxon>
        <taxon>Clostridiaceae</taxon>
        <taxon>Clostridium</taxon>
    </lineage>
</organism>
<dbReference type="RefSeq" id="WP_048570059.1">
    <property type="nucleotide sequence ID" value="NZ_LFVU01000011.1"/>
</dbReference>
<dbReference type="GO" id="GO:0042626">
    <property type="term" value="F:ATPase-coupled transmembrane transporter activity"/>
    <property type="evidence" value="ECO:0007669"/>
    <property type="project" value="InterPro"/>
</dbReference>
<dbReference type="PANTHER" id="PTHR30024:SF42">
    <property type="entry name" value="ALIPHATIC SULFONATES-BINDING PROTEIN-RELATED"/>
    <property type="match status" value="1"/>
</dbReference>
<comment type="similarity">
    <text evidence="2">Belongs to the bacterial solute-binding protein SsuA/TauA family.</text>
</comment>
<keyword evidence="9" id="KW-1185">Reference proteome</keyword>
<dbReference type="GO" id="GO:0016020">
    <property type="term" value="C:membrane"/>
    <property type="evidence" value="ECO:0007669"/>
    <property type="project" value="InterPro"/>
</dbReference>
<dbReference type="SMART" id="SM00062">
    <property type="entry name" value="PBPb"/>
    <property type="match status" value="1"/>
</dbReference>
<dbReference type="STRING" id="1121307.CLCY_13c00030"/>
<dbReference type="Proteomes" id="UP000036756">
    <property type="component" value="Unassembled WGS sequence"/>
</dbReference>
<feature type="domain" description="Solute-binding protein family 3/N-terminal" evidence="7">
    <location>
        <begin position="37"/>
        <end position="255"/>
    </location>
</feature>
<dbReference type="OrthoDB" id="9814375at2"/>
<dbReference type="PANTHER" id="PTHR30024">
    <property type="entry name" value="ALIPHATIC SULFONATES-BINDING PROTEIN-RELATED"/>
    <property type="match status" value="1"/>
</dbReference>
<reference evidence="8 9" key="1">
    <citation type="submission" date="2015-06" db="EMBL/GenBank/DDBJ databases">
        <title>Draft genome sequence of the purine-degrading Clostridium cylindrosporum HC-1 (DSM 605).</title>
        <authorList>
            <person name="Poehlein A."/>
            <person name="Schiel-Bengelsdorf B."/>
            <person name="Bengelsdorf F."/>
            <person name="Daniel R."/>
            <person name="Duerre P."/>
        </authorList>
    </citation>
    <scope>NUCLEOTIDE SEQUENCE [LARGE SCALE GENOMIC DNA]</scope>
    <source>
        <strain evidence="8 9">DSM 605</strain>
    </source>
</reference>
<evidence type="ECO:0000256" key="1">
    <source>
        <dbReference type="ARBA" id="ARBA00004418"/>
    </source>
</evidence>
<evidence type="ECO:0000256" key="4">
    <source>
        <dbReference type="ARBA" id="ARBA00022729"/>
    </source>
</evidence>
<dbReference type="Pfam" id="PF09084">
    <property type="entry name" value="NMT1"/>
    <property type="match status" value="1"/>
</dbReference>
<dbReference type="NCBIfam" id="TIGR01728">
    <property type="entry name" value="SsuA_fam"/>
    <property type="match status" value="1"/>
</dbReference>
<comment type="function">
    <text evidence="5">Part of a binding-protein-dependent transport system for aliphatic sulfonates. Putative binding protein.</text>
</comment>
<evidence type="ECO:0000259" key="7">
    <source>
        <dbReference type="SMART" id="SM00062"/>
    </source>
</evidence>
<dbReference type="PROSITE" id="PS51257">
    <property type="entry name" value="PROKAR_LIPOPROTEIN"/>
    <property type="match status" value="1"/>
</dbReference>
<evidence type="ECO:0000313" key="8">
    <source>
        <dbReference type="EMBL" id="KMT22368.1"/>
    </source>
</evidence>
<comment type="subcellular location">
    <subcellularLocation>
        <location evidence="1">Periplasm</location>
    </subcellularLocation>
</comment>
<evidence type="ECO:0000256" key="2">
    <source>
        <dbReference type="ARBA" id="ARBA00010742"/>
    </source>
</evidence>
<dbReference type="SUPFAM" id="SSF53850">
    <property type="entry name" value="Periplasmic binding protein-like II"/>
    <property type="match status" value="1"/>
</dbReference>
<keyword evidence="3" id="KW-0813">Transport</keyword>
<evidence type="ECO:0000256" key="3">
    <source>
        <dbReference type="ARBA" id="ARBA00022448"/>
    </source>
</evidence>
<comment type="caution">
    <text evidence="8">The sequence shown here is derived from an EMBL/GenBank/DDBJ whole genome shotgun (WGS) entry which is preliminary data.</text>
</comment>
<dbReference type="AlphaFoldDB" id="A0A0J8DDR7"/>
<dbReference type="GO" id="GO:0042597">
    <property type="term" value="C:periplasmic space"/>
    <property type="evidence" value="ECO:0007669"/>
    <property type="project" value="UniProtKB-SubCell"/>
</dbReference>
<keyword evidence="4" id="KW-0732">Signal</keyword>
<dbReference type="Gene3D" id="3.40.190.10">
    <property type="entry name" value="Periplasmic binding protein-like II"/>
    <property type="match status" value="2"/>
</dbReference>
<evidence type="ECO:0000256" key="6">
    <source>
        <dbReference type="ARBA" id="ARBA00070228"/>
    </source>
</evidence>
<protein>
    <recommendedName>
        <fullName evidence="6">Putative aliphatic sulfonates-binding protein</fullName>
    </recommendedName>
</protein>
<evidence type="ECO:0000256" key="5">
    <source>
        <dbReference type="ARBA" id="ARBA00055538"/>
    </source>
</evidence>